<comment type="subcellular location">
    <subcellularLocation>
        <location evidence="1">Cell membrane</location>
        <topology evidence="1">Multi-pass membrane protein</topology>
    </subcellularLocation>
</comment>
<feature type="transmembrane region" description="Helical" evidence="7">
    <location>
        <begin position="34"/>
        <end position="51"/>
    </location>
</feature>
<dbReference type="Pfam" id="PF00892">
    <property type="entry name" value="EamA"/>
    <property type="match status" value="2"/>
</dbReference>
<keyword evidence="2" id="KW-1003">Cell membrane</keyword>
<evidence type="ECO:0000256" key="7">
    <source>
        <dbReference type="SAM" id="Phobius"/>
    </source>
</evidence>
<evidence type="ECO:0000259" key="8">
    <source>
        <dbReference type="Pfam" id="PF00892"/>
    </source>
</evidence>
<dbReference type="GO" id="GO:0005886">
    <property type="term" value="C:plasma membrane"/>
    <property type="evidence" value="ECO:0007669"/>
    <property type="project" value="UniProtKB-SubCell"/>
</dbReference>
<dbReference type="SUPFAM" id="SSF103481">
    <property type="entry name" value="Multidrug resistance efflux transporter EmrE"/>
    <property type="match status" value="2"/>
</dbReference>
<keyword evidence="5 7" id="KW-0472">Membrane</keyword>
<dbReference type="Proteomes" id="UP000779900">
    <property type="component" value="Unassembled WGS sequence"/>
</dbReference>
<feature type="domain" description="EamA" evidence="8">
    <location>
        <begin position="7"/>
        <end position="142"/>
    </location>
</feature>
<dbReference type="EMBL" id="VGIR01000173">
    <property type="protein sequence ID" value="MBM3332919.1"/>
    <property type="molecule type" value="Genomic_DNA"/>
</dbReference>
<feature type="transmembrane region" description="Helical" evidence="7">
    <location>
        <begin position="269"/>
        <end position="287"/>
    </location>
</feature>
<feature type="transmembrane region" description="Helical" evidence="7">
    <location>
        <begin position="246"/>
        <end position="263"/>
    </location>
</feature>
<evidence type="ECO:0000256" key="2">
    <source>
        <dbReference type="ARBA" id="ARBA00022475"/>
    </source>
</evidence>
<protein>
    <submittedName>
        <fullName evidence="9">DMT family transporter</fullName>
    </submittedName>
</protein>
<dbReference type="InterPro" id="IPR000620">
    <property type="entry name" value="EamA_dom"/>
</dbReference>
<gene>
    <name evidence="9" type="ORF">FJY68_13920</name>
</gene>
<accession>A0A937XKC8</accession>
<evidence type="ECO:0000256" key="5">
    <source>
        <dbReference type="ARBA" id="ARBA00023136"/>
    </source>
</evidence>
<dbReference type="AlphaFoldDB" id="A0A937XKC8"/>
<dbReference type="PANTHER" id="PTHR42920:SF11">
    <property type="entry name" value="INNER MEMBRANE PROTEIN YTFF"/>
    <property type="match status" value="1"/>
</dbReference>
<dbReference type="InterPro" id="IPR051258">
    <property type="entry name" value="Diverse_Substrate_Transporter"/>
</dbReference>
<evidence type="ECO:0000256" key="6">
    <source>
        <dbReference type="SAM" id="MobiDB-lite"/>
    </source>
</evidence>
<keyword evidence="3 7" id="KW-0812">Transmembrane</keyword>
<evidence type="ECO:0000313" key="10">
    <source>
        <dbReference type="Proteomes" id="UP000779900"/>
    </source>
</evidence>
<feature type="transmembrane region" description="Helical" evidence="7">
    <location>
        <begin position="151"/>
        <end position="169"/>
    </location>
</feature>
<feature type="transmembrane region" description="Helical" evidence="7">
    <location>
        <begin position="100"/>
        <end position="121"/>
    </location>
</feature>
<evidence type="ECO:0000256" key="3">
    <source>
        <dbReference type="ARBA" id="ARBA00022692"/>
    </source>
</evidence>
<organism evidence="9 10">
    <name type="scientific">candidate division WOR-3 bacterium</name>
    <dbReference type="NCBI Taxonomy" id="2052148"/>
    <lineage>
        <taxon>Bacteria</taxon>
        <taxon>Bacteria division WOR-3</taxon>
    </lineage>
</organism>
<evidence type="ECO:0000256" key="1">
    <source>
        <dbReference type="ARBA" id="ARBA00004651"/>
    </source>
</evidence>
<name>A0A937XKC8_UNCW3</name>
<feature type="transmembrane region" description="Helical" evidence="7">
    <location>
        <begin position="181"/>
        <end position="203"/>
    </location>
</feature>
<feature type="transmembrane region" description="Helical" evidence="7">
    <location>
        <begin position="128"/>
        <end position="145"/>
    </location>
</feature>
<comment type="caution">
    <text evidence="9">The sequence shown here is derived from an EMBL/GenBank/DDBJ whole genome shotgun (WGS) entry which is preliminary data.</text>
</comment>
<feature type="region of interest" description="Disordered" evidence="6">
    <location>
        <begin position="298"/>
        <end position="317"/>
    </location>
</feature>
<proteinExistence type="predicted"/>
<dbReference type="PANTHER" id="PTHR42920">
    <property type="entry name" value="OS03G0707200 PROTEIN-RELATED"/>
    <property type="match status" value="1"/>
</dbReference>
<feature type="domain" description="EamA" evidence="8">
    <location>
        <begin position="156"/>
        <end position="286"/>
    </location>
</feature>
<reference evidence="9" key="1">
    <citation type="submission" date="2019-03" db="EMBL/GenBank/DDBJ databases">
        <title>Lake Tanganyika Metagenome-Assembled Genomes (MAGs).</title>
        <authorList>
            <person name="Tran P."/>
        </authorList>
    </citation>
    <scope>NUCLEOTIDE SEQUENCE</scope>
    <source>
        <strain evidence="9">K_DeepCast_150m_m2_040</strain>
    </source>
</reference>
<evidence type="ECO:0000256" key="4">
    <source>
        <dbReference type="ARBA" id="ARBA00022989"/>
    </source>
</evidence>
<feature type="transmembrane region" description="Helical" evidence="7">
    <location>
        <begin position="215"/>
        <end position="234"/>
    </location>
</feature>
<keyword evidence="4 7" id="KW-1133">Transmembrane helix</keyword>
<evidence type="ECO:0000313" key="9">
    <source>
        <dbReference type="EMBL" id="MBM3332919.1"/>
    </source>
</evidence>
<dbReference type="InterPro" id="IPR037185">
    <property type="entry name" value="EmrE-like"/>
</dbReference>
<feature type="transmembrane region" description="Helical" evidence="7">
    <location>
        <begin position="72"/>
        <end position="94"/>
    </location>
</feature>
<sequence length="351" mass="36676">MTRLRPIAAAVVAAALFGAGVPLAKVLVGQVEAVPLAALLYLGSGVGLLLLQGSMALIGKRSRESGIARSDLSWLAGATLAGGVLAPIVLMTGLRNSPAATASLLLNLEGAATAVLAALLFREHLGGRTWMAVLLVTGAGMVLSWNQGGRVGLAPAALLVVAACVLWGLDNNLSRRISGKNPVSLAAAKGLVAGAFSLVLALTRGAALPDLRTSLLAMGLGFASYGVSIALFIYAMRGLGAARTGALFATAPFIGTALSFAIFQERPNLQFLVALPVMVVGAALLLGERHAHRHVHEPLEHEHRHRHDDHHHDHAHESGLTAVEHAHRHVHAPVEHEHPHLPDEHHRHGHG</sequence>